<dbReference type="EMBL" id="JANBVB010000842">
    <property type="protein sequence ID" value="KAJ2891984.1"/>
    <property type="molecule type" value="Genomic_DNA"/>
</dbReference>
<comment type="caution">
    <text evidence="1">The sequence shown here is derived from an EMBL/GenBank/DDBJ whole genome shotgun (WGS) entry which is preliminary data.</text>
</comment>
<evidence type="ECO:0000313" key="2">
    <source>
        <dbReference type="Proteomes" id="UP001139981"/>
    </source>
</evidence>
<name>A0ACC1M0R8_9FUNG</name>
<accession>A0ACC1M0R8</accession>
<dbReference type="Proteomes" id="UP001139981">
    <property type="component" value="Unassembled WGS sequence"/>
</dbReference>
<organism evidence="1 2">
    <name type="scientific">Coemansia aciculifera</name>
    <dbReference type="NCBI Taxonomy" id="417176"/>
    <lineage>
        <taxon>Eukaryota</taxon>
        <taxon>Fungi</taxon>
        <taxon>Fungi incertae sedis</taxon>
        <taxon>Zoopagomycota</taxon>
        <taxon>Kickxellomycotina</taxon>
        <taxon>Kickxellomycetes</taxon>
        <taxon>Kickxellales</taxon>
        <taxon>Kickxellaceae</taxon>
        <taxon>Coemansia</taxon>
    </lineage>
</organism>
<proteinExistence type="predicted"/>
<gene>
    <name evidence="1" type="ORF">IWW38_003394</name>
</gene>
<evidence type="ECO:0000313" key="1">
    <source>
        <dbReference type="EMBL" id="KAJ2891984.1"/>
    </source>
</evidence>
<sequence>MRLIHDPEYLQIDPRIQLENLHAKYGTVSKQLQFVKYLAGNSGDSMEHYARCSMLLALLCPRFTRFVMHGWLRKPFNRCIRKAVKTEPFVNYADRLGRLAFNDIGENSIKFKAKPLAAYAKRN</sequence>
<reference evidence="1" key="1">
    <citation type="submission" date="2022-07" db="EMBL/GenBank/DDBJ databases">
        <title>Phylogenomic reconstructions and comparative analyses of Kickxellomycotina fungi.</title>
        <authorList>
            <person name="Reynolds N.K."/>
            <person name="Stajich J.E."/>
            <person name="Barry K."/>
            <person name="Grigoriev I.V."/>
            <person name="Crous P."/>
            <person name="Smith M.E."/>
        </authorList>
    </citation>
    <scope>NUCLEOTIDE SEQUENCE</scope>
    <source>
        <strain evidence="1">CBS 190363</strain>
    </source>
</reference>
<keyword evidence="2" id="KW-1185">Reference proteome</keyword>
<protein>
    <submittedName>
        <fullName evidence="1">Uncharacterized protein</fullName>
    </submittedName>
</protein>